<accession>A0A515EQQ3</accession>
<sequence>MENQKHQPDWIAINAAVARIKGEHGFTGDLLSQVQLAQIMNKPVKFVWNLKARGQMPQIPVITIGNRDTFWIVHVVMWMMNTPMSSMPVFGAAPEVPKPPVGEMDRPKRASRESSVNESARAEGRRKEVSLAKAALLAKGLKILEERSRSK</sequence>
<evidence type="ECO:0000256" key="1">
    <source>
        <dbReference type="SAM" id="MobiDB-lite"/>
    </source>
</evidence>
<name>A0A515EQQ3_9BURK</name>
<dbReference type="Proteomes" id="UP000317365">
    <property type="component" value="Chromosome"/>
</dbReference>
<proteinExistence type="predicted"/>
<feature type="compositionally biased region" description="Basic and acidic residues" evidence="1">
    <location>
        <begin position="120"/>
        <end position="129"/>
    </location>
</feature>
<dbReference type="KEGG" id="rhg:EXZ61_12950"/>
<feature type="region of interest" description="Disordered" evidence="1">
    <location>
        <begin position="93"/>
        <end position="129"/>
    </location>
</feature>
<feature type="compositionally biased region" description="Basic and acidic residues" evidence="1">
    <location>
        <begin position="103"/>
        <end position="112"/>
    </location>
</feature>
<organism evidence="2 3">
    <name type="scientific">Rhodoferax aquaticus</name>
    <dbReference type="NCBI Taxonomy" id="2527691"/>
    <lineage>
        <taxon>Bacteria</taxon>
        <taxon>Pseudomonadati</taxon>
        <taxon>Pseudomonadota</taxon>
        <taxon>Betaproteobacteria</taxon>
        <taxon>Burkholderiales</taxon>
        <taxon>Comamonadaceae</taxon>
        <taxon>Rhodoferax</taxon>
    </lineage>
</organism>
<reference evidence="3" key="2">
    <citation type="journal article" date="2020" name="Int. J. Syst. Evol. Microbiol.">
        <title>Genomic insights into a novel species Rhodoferax aquaticus sp. nov., isolated from freshwater.</title>
        <authorList>
            <person name="Li T."/>
            <person name="Zhuo Y."/>
            <person name="Jin C.Z."/>
            <person name="Wu X."/>
            <person name="Ko S.R."/>
            <person name="Jin F.J."/>
            <person name="Ahn C.Y."/>
            <person name="Oh H.M."/>
            <person name="Lee H.G."/>
            <person name="Jin L."/>
        </authorList>
    </citation>
    <scope>NUCLEOTIDE SEQUENCE [LARGE SCALE GENOMIC DNA]</scope>
    <source>
        <strain evidence="3">Gr-4</strain>
    </source>
</reference>
<protein>
    <submittedName>
        <fullName evidence="2">Uncharacterized protein</fullName>
    </submittedName>
</protein>
<evidence type="ECO:0000313" key="3">
    <source>
        <dbReference type="Proteomes" id="UP000317365"/>
    </source>
</evidence>
<dbReference type="EMBL" id="CP036282">
    <property type="protein sequence ID" value="QDL54998.1"/>
    <property type="molecule type" value="Genomic_DNA"/>
</dbReference>
<gene>
    <name evidence="2" type="ORF">EXZ61_12950</name>
</gene>
<reference evidence="3" key="1">
    <citation type="submission" date="2019-02" db="EMBL/GenBank/DDBJ databases">
        <title>Complete genome sequence of Rhodoferax sp. Gr-4.</title>
        <authorList>
            <person name="Jin L."/>
        </authorList>
    </citation>
    <scope>NUCLEOTIDE SEQUENCE [LARGE SCALE GENOMIC DNA]</scope>
    <source>
        <strain evidence="3">Gr-4</strain>
    </source>
</reference>
<evidence type="ECO:0000313" key="2">
    <source>
        <dbReference type="EMBL" id="QDL54998.1"/>
    </source>
</evidence>
<keyword evidence="3" id="KW-1185">Reference proteome</keyword>
<dbReference type="AlphaFoldDB" id="A0A515EQQ3"/>